<keyword evidence="8" id="KW-1185">Reference proteome</keyword>
<dbReference type="PANTHER" id="PTHR46031:SF36">
    <property type="entry name" value="DOUBLE-STRANDED RNA-BINDING PROTEIN 1"/>
    <property type="match status" value="1"/>
</dbReference>
<feature type="compositionally biased region" description="Polar residues" evidence="5">
    <location>
        <begin position="350"/>
        <end position="369"/>
    </location>
</feature>
<dbReference type="EMBL" id="LT934116">
    <property type="protein sequence ID" value="VAH80588.1"/>
    <property type="molecule type" value="Genomic_DNA"/>
</dbReference>
<evidence type="ECO:0000313" key="8">
    <source>
        <dbReference type="Proteomes" id="UP000324705"/>
    </source>
</evidence>
<dbReference type="InterPro" id="IPR044450">
    <property type="entry name" value="AtDRB-like_DSRM_1"/>
</dbReference>
<dbReference type="SUPFAM" id="SSF54768">
    <property type="entry name" value="dsRNA-binding domain-like"/>
    <property type="match status" value="3"/>
</dbReference>
<evidence type="ECO:0000313" key="7">
    <source>
        <dbReference type="EMBL" id="VAH80588.1"/>
    </source>
</evidence>
<dbReference type="Pfam" id="PF00035">
    <property type="entry name" value="dsrm"/>
    <property type="match status" value="3"/>
</dbReference>
<protein>
    <recommendedName>
        <fullName evidence="6">DRBM domain-containing protein</fullName>
    </recommendedName>
</protein>
<feature type="compositionally biased region" description="Polar residues" evidence="5">
    <location>
        <begin position="280"/>
        <end position="305"/>
    </location>
</feature>
<dbReference type="AlphaFoldDB" id="A0A9R1QR38"/>
<dbReference type="CDD" id="cd19907">
    <property type="entry name" value="DSRM_AtDRB-like_rpt1"/>
    <property type="match status" value="1"/>
</dbReference>
<gene>
    <name evidence="7" type="ORF">TRITD_3Bv1G182400</name>
</gene>
<evidence type="ECO:0000259" key="6">
    <source>
        <dbReference type="PROSITE" id="PS50137"/>
    </source>
</evidence>
<accession>A0A9R1QR38</accession>
<dbReference type="GO" id="GO:0003725">
    <property type="term" value="F:double-stranded RNA binding"/>
    <property type="evidence" value="ECO:0007669"/>
    <property type="project" value="InterPro"/>
</dbReference>
<comment type="function">
    <text evidence="3">Binds double-stranded RNA.</text>
</comment>
<keyword evidence="2 4" id="KW-0694">RNA-binding</keyword>
<sequence>MSKAQLNQLCQQRRWPAPDYTHRSEGPAHSLRFRATVTVNGEVYHSPDDGDGFSTAKEAQNLAAKAAFERLSALPPPPPPQSETQLPYKSQLQVYAQKRHKELPSYDTIQSGPPHAPLFRSTVTIDGRKFESPQDYHTTKEAEFAAARVALMSLCQEANPSEQMPVGSASCISLPGIQINHKLQLQMYAQKRGKQLPWYDRIQEGPSHAPQFKSIVTIDGQTFESPQYCHTIKEAEYAAANLALVSLAQEVSSEEQLLVQGMQYTNPRHELAEKEGSSLPVCNTSSDNLKNSSISKSTVHTQGESFQEGPGNTKKQKQMMVAAFQPSKDRSQMQQGTETLTEQEVKTVESDSSFPQVSMGTSDGQNDSNATEHDSCSVGSRIDLPVADKTQSLDEPIKSGSMENVKPAAPEPSIKAEVIDLRQECRSPPLVSVPPTDMLNLVATTKPSTEAEVMDVADPSAEAEVDVPEPSIKAEGMDVAEPSAEAEVDVPEPSIKDEVMNSTPEHTSLPLGSMPPTNTSNLAAKATAVPVDSARCSYSMSTNRIQIYPCRPDLKLPEGATVLPFSDGKWVAVSLPLP</sequence>
<evidence type="ECO:0000256" key="3">
    <source>
        <dbReference type="ARBA" id="ARBA00037597"/>
    </source>
</evidence>
<reference evidence="7 8" key="1">
    <citation type="submission" date="2017-09" db="EMBL/GenBank/DDBJ databases">
        <authorList>
            <consortium name="International Durum Wheat Genome Sequencing Consortium (IDWGSC)"/>
            <person name="Milanesi L."/>
        </authorList>
    </citation>
    <scope>NUCLEOTIDE SEQUENCE [LARGE SCALE GENOMIC DNA]</scope>
    <source>
        <strain evidence="8">cv. Svevo</strain>
    </source>
</reference>
<keyword evidence="1" id="KW-0677">Repeat</keyword>
<dbReference type="Gene3D" id="3.30.160.20">
    <property type="match status" value="3"/>
</dbReference>
<dbReference type="SMART" id="SM00358">
    <property type="entry name" value="DSRM"/>
    <property type="match status" value="3"/>
</dbReference>
<proteinExistence type="predicted"/>
<feature type="domain" description="DRBM" evidence="6">
    <location>
        <begin position="87"/>
        <end position="156"/>
    </location>
</feature>
<feature type="domain" description="DRBM" evidence="6">
    <location>
        <begin position="180"/>
        <end position="249"/>
    </location>
</feature>
<evidence type="ECO:0000256" key="4">
    <source>
        <dbReference type="PROSITE-ProRule" id="PRU00266"/>
    </source>
</evidence>
<dbReference type="InterPro" id="IPR014720">
    <property type="entry name" value="dsRBD_dom"/>
</dbReference>
<feature type="domain" description="DRBM" evidence="6">
    <location>
        <begin position="1"/>
        <end position="73"/>
    </location>
</feature>
<feature type="compositionally biased region" description="Polar residues" evidence="5">
    <location>
        <begin position="1"/>
        <end position="11"/>
    </location>
</feature>
<feature type="region of interest" description="Disordered" evidence="5">
    <location>
        <begin position="1"/>
        <end position="27"/>
    </location>
</feature>
<name>A0A9R1QR38_TRITD</name>
<feature type="region of interest" description="Disordered" evidence="5">
    <location>
        <begin position="271"/>
        <end position="382"/>
    </location>
</feature>
<evidence type="ECO:0000256" key="2">
    <source>
        <dbReference type="ARBA" id="ARBA00022884"/>
    </source>
</evidence>
<organism evidence="7 8">
    <name type="scientific">Triticum turgidum subsp. durum</name>
    <name type="common">Durum wheat</name>
    <name type="synonym">Triticum durum</name>
    <dbReference type="NCBI Taxonomy" id="4567"/>
    <lineage>
        <taxon>Eukaryota</taxon>
        <taxon>Viridiplantae</taxon>
        <taxon>Streptophyta</taxon>
        <taxon>Embryophyta</taxon>
        <taxon>Tracheophyta</taxon>
        <taxon>Spermatophyta</taxon>
        <taxon>Magnoliopsida</taxon>
        <taxon>Liliopsida</taxon>
        <taxon>Poales</taxon>
        <taxon>Poaceae</taxon>
        <taxon>BOP clade</taxon>
        <taxon>Pooideae</taxon>
        <taxon>Triticodae</taxon>
        <taxon>Triticeae</taxon>
        <taxon>Triticinae</taxon>
        <taxon>Triticum</taxon>
    </lineage>
</organism>
<feature type="compositionally biased region" description="Polar residues" evidence="5">
    <location>
        <begin position="332"/>
        <end position="342"/>
    </location>
</feature>
<dbReference type="Gramene" id="TRITD3Bv1G182400.4">
    <property type="protein sequence ID" value="TRITD3Bv1G182400.4"/>
    <property type="gene ID" value="TRITD3Bv1G182400"/>
</dbReference>
<evidence type="ECO:0000256" key="5">
    <source>
        <dbReference type="SAM" id="MobiDB-lite"/>
    </source>
</evidence>
<dbReference type="PROSITE" id="PS50137">
    <property type="entry name" value="DS_RBD"/>
    <property type="match status" value="3"/>
</dbReference>
<evidence type="ECO:0000256" key="1">
    <source>
        <dbReference type="ARBA" id="ARBA00022737"/>
    </source>
</evidence>
<dbReference type="Proteomes" id="UP000324705">
    <property type="component" value="Chromosome 3B"/>
</dbReference>
<dbReference type="PANTHER" id="PTHR46031">
    <property type="match status" value="1"/>
</dbReference>